<reference evidence="5" key="1">
    <citation type="submission" date="2021-01" db="EMBL/GenBank/DDBJ databases">
        <authorList>
            <person name="Corre E."/>
            <person name="Pelletier E."/>
            <person name="Niang G."/>
            <person name="Scheremetjew M."/>
            <person name="Finn R."/>
            <person name="Kale V."/>
            <person name="Holt S."/>
            <person name="Cochrane G."/>
            <person name="Meng A."/>
            <person name="Brown T."/>
            <person name="Cohen L."/>
        </authorList>
    </citation>
    <scope>NUCLEOTIDE SEQUENCE</scope>
    <source>
        <strain evidence="5">WS</strain>
    </source>
</reference>
<dbReference type="EMBL" id="HBGD01011434">
    <property type="protein sequence ID" value="CAD9086195.1"/>
    <property type="molecule type" value="Transcribed_RNA"/>
</dbReference>
<feature type="compositionally biased region" description="Polar residues" evidence="4">
    <location>
        <begin position="1"/>
        <end position="15"/>
    </location>
</feature>
<keyword evidence="1" id="KW-0479">Metal-binding</keyword>
<feature type="compositionally biased region" description="Basic and acidic residues" evidence="4">
    <location>
        <begin position="310"/>
        <end position="326"/>
    </location>
</feature>
<feature type="region of interest" description="Disordered" evidence="4">
    <location>
        <begin position="1"/>
        <end position="78"/>
    </location>
</feature>
<feature type="compositionally biased region" description="Polar residues" evidence="4">
    <location>
        <begin position="404"/>
        <end position="425"/>
    </location>
</feature>
<evidence type="ECO:0000256" key="3">
    <source>
        <dbReference type="ARBA" id="ARBA00022833"/>
    </source>
</evidence>
<dbReference type="GO" id="GO:0005737">
    <property type="term" value="C:cytoplasm"/>
    <property type="evidence" value="ECO:0007669"/>
    <property type="project" value="TreeGrafter"/>
</dbReference>
<evidence type="ECO:0000256" key="2">
    <source>
        <dbReference type="ARBA" id="ARBA00022771"/>
    </source>
</evidence>
<feature type="region of interest" description="Disordered" evidence="4">
    <location>
        <begin position="212"/>
        <end position="243"/>
    </location>
</feature>
<organism evidence="5">
    <name type="scientific">Percolomonas cosmopolitus</name>
    <dbReference type="NCBI Taxonomy" id="63605"/>
    <lineage>
        <taxon>Eukaryota</taxon>
        <taxon>Discoba</taxon>
        <taxon>Heterolobosea</taxon>
        <taxon>Tetramitia</taxon>
        <taxon>Eutetramitia</taxon>
        <taxon>Percolomonadidae</taxon>
        <taxon>Percolomonas</taxon>
    </lineage>
</organism>
<dbReference type="PANTHER" id="PTHR31315:SF1">
    <property type="entry name" value="PROTEIN SIP5"/>
    <property type="match status" value="1"/>
</dbReference>
<dbReference type="AlphaFoldDB" id="A0A7S1KWF7"/>
<evidence type="ECO:0000256" key="1">
    <source>
        <dbReference type="ARBA" id="ARBA00022723"/>
    </source>
</evidence>
<dbReference type="PANTHER" id="PTHR31315">
    <property type="entry name" value="PROTEIN SIP5"/>
    <property type="match status" value="1"/>
</dbReference>
<feature type="region of interest" description="Disordered" evidence="4">
    <location>
        <begin position="401"/>
        <end position="425"/>
    </location>
</feature>
<dbReference type="InterPro" id="IPR003903">
    <property type="entry name" value="UIM_dom"/>
</dbReference>
<dbReference type="GO" id="GO:0008270">
    <property type="term" value="F:zinc ion binding"/>
    <property type="evidence" value="ECO:0007669"/>
    <property type="project" value="UniProtKB-KW"/>
</dbReference>
<evidence type="ECO:0000313" key="5">
    <source>
        <dbReference type="EMBL" id="CAD9086195.1"/>
    </source>
</evidence>
<feature type="compositionally biased region" description="Polar residues" evidence="4">
    <location>
        <begin position="46"/>
        <end position="78"/>
    </location>
</feature>
<dbReference type="InterPro" id="IPR017907">
    <property type="entry name" value="Znf_RING_CS"/>
</dbReference>
<feature type="compositionally biased region" description="Basic residues" evidence="4">
    <location>
        <begin position="219"/>
        <end position="228"/>
    </location>
</feature>
<gene>
    <name evidence="5" type="ORF">PCOS0759_LOCUS9449</name>
</gene>
<keyword evidence="2" id="KW-0863">Zinc-finger</keyword>
<feature type="compositionally biased region" description="Basic and acidic residues" evidence="4">
    <location>
        <begin position="501"/>
        <end position="510"/>
    </location>
</feature>
<dbReference type="InterPro" id="IPR039301">
    <property type="entry name" value="Sip5/DA2"/>
</dbReference>
<accession>A0A7S1KWF7</accession>
<feature type="region of interest" description="Disordered" evidence="4">
    <location>
        <begin position="486"/>
        <end position="510"/>
    </location>
</feature>
<sequence>MGQSASNTSPGSTSALRHPHEEQRNRNSPTPKPPSSSGDSIHRTSLLASSSTANKDASRTSSLKTQFPESFLTPQSPLSSNWPLGALRRAIQSQKLAPFYPALPDAEEASSPMSQSPKTPQHTRDSTSELLSPDTNPNLYTCNICFEVFQGAINRCSSCSHFICTQCYCRIVSHEQWKVHEKRRRKKQLEDDSKNCKGVVRGLLARVSMSAANVSANGNRKHSRRRDAHRGSVYSTSSTSSGPKCPYCNDTAWHVSIAPRTEEEMQLMIAEHRRVEELQEEVRVRELIESEEKYKKRIESGEIARLEHERLQEQERREKQKSQRREERRRRRRSAASQGTHERHHRHNSNRRNSAGLSSLTDLIPEEILVRYRHDSDALERYLTEKAIEESLSETRQQRMAAVDSSSVFPLSEDGSSNDRSNGTEAIFPTLSSMVIAQRTTPLRRRSQHDNVDLTEVSLSVDDDYEASVVNNGALFANNDNPFAINNGSASNEDGPQGEVSAKELARSQNREDLFGSSEEYDEELAMALAMSLSLQQESEEAAPTSSEQNGFHSAHTVVHVDDAAVEVGRVVTTTTTTAAHPSLESSVGNLEDALEIPTPTEQVSSIVELILGAVVQSQNKD</sequence>
<feature type="region of interest" description="Disordered" evidence="4">
    <location>
        <begin position="310"/>
        <end position="358"/>
    </location>
</feature>
<feature type="region of interest" description="Disordered" evidence="4">
    <location>
        <begin position="104"/>
        <end position="132"/>
    </location>
</feature>
<evidence type="ECO:0008006" key="6">
    <source>
        <dbReference type="Google" id="ProtNLM"/>
    </source>
</evidence>
<evidence type="ECO:0000256" key="4">
    <source>
        <dbReference type="SAM" id="MobiDB-lite"/>
    </source>
</evidence>
<dbReference type="PROSITE" id="PS50330">
    <property type="entry name" value="UIM"/>
    <property type="match status" value="1"/>
</dbReference>
<proteinExistence type="predicted"/>
<protein>
    <recommendedName>
        <fullName evidence="6">RING-type domain-containing protein</fullName>
    </recommendedName>
</protein>
<feature type="compositionally biased region" description="Polar residues" evidence="4">
    <location>
        <begin position="111"/>
        <end position="120"/>
    </location>
</feature>
<keyword evidence="3" id="KW-0862">Zinc</keyword>
<dbReference type="PROSITE" id="PS00518">
    <property type="entry name" value="ZF_RING_1"/>
    <property type="match status" value="1"/>
</dbReference>
<name>A0A7S1KWF7_9EUKA</name>